<dbReference type="AlphaFoldDB" id="A0A2P2DIS4"/>
<proteinExistence type="predicted"/>
<dbReference type="Proteomes" id="UP000245206">
    <property type="component" value="Unassembled WGS sequence"/>
</dbReference>
<accession>A0A2P2DIS4</accession>
<gene>
    <name evidence="1" type="ORF">LPTSP2_38120</name>
</gene>
<organism evidence="1 2">
    <name type="scientific">Leptospira ellinghausenii</name>
    <dbReference type="NCBI Taxonomy" id="1917822"/>
    <lineage>
        <taxon>Bacteria</taxon>
        <taxon>Pseudomonadati</taxon>
        <taxon>Spirochaetota</taxon>
        <taxon>Spirochaetia</taxon>
        <taxon>Leptospirales</taxon>
        <taxon>Leptospiraceae</taxon>
        <taxon>Leptospira</taxon>
    </lineage>
</organism>
<evidence type="ECO:0000313" key="2">
    <source>
        <dbReference type="Proteomes" id="UP000245206"/>
    </source>
</evidence>
<comment type="caution">
    <text evidence="1">The sequence shown here is derived from an EMBL/GenBank/DDBJ whole genome shotgun (WGS) entry which is preliminary data.</text>
</comment>
<keyword evidence="2" id="KW-1185">Reference proteome</keyword>
<dbReference type="EMBL" id="BFAZ01000013">
    <property type="protein sequence ID" value="GBF44509.1"/>
    <property type="molecule type" value="Genomic_DNA"/>
</dbReference>
<reference evidence="2" key="1">
    <citation type="journal article" date="2019" name="Microbiol. Immunol.">
        <title>Molecular and phenotypic characterization of Leptospira johnsonii sp. nov., Leptospira ellinghausenii sp. nov. and Leptospira ryugenii sp. nov. isolated from soil and water in Japan.</title>
        <authorList>
            <person name="Masuzawa T."/>
            <person name="Saito M."/>
            <person name="Nakao R."/>
            <person name="Nikaido Y."/>
            <person name="Matsumoto M."/>
            <person name="Ogawa M."/>
            <person name="Yokoyama M."/>
            <person name="Hidaka Y."/>
            <person name="Tomita J."/>
            <person name="Sakakibara K."/>
            <person name="Suzuki K."/>
            <person name="Yasuda S."/>
            <person name="Sato H."/>
            <person name="Yamaguchi M."/>
            <person name="Yoshida S.I."/>
            <person name="Koizumi N."/>
            <person name="Kawamura Y."/>
        </authorList>
    </citation>
    <scope>NUCLEOTIDE SEQUENCE [LARGE SCALE GENOMIC DNA]</scope>
    <source>
        <strain evidence="2">E18</strain>
    </source>
</reference>
<sequence length="139" mass="16122">MLASFLTATQTLIGYTNVFYEYQGSQTYAWVEVVAEYDRHWIRDGWGNLICFEWIYSWGTYQCQCLVNGEWRTGQIDFTPWPWLSVSPDPVYAREYRPQPIPWINSGNVGYKTLSEWNSLQADVTAGTKRNLVGTPVYA</sequence>
<name>A0A2P2DIS4_9LEPT</name>
<evidence type="ECO:0000313" key="1">
    <source>
        <dbReference type="EMBL" id="GBF44509.1"/>
    </source>
</evidence>
<protein>
    <submittedName>
        <fullName evidence="1">Uncharacterized protein</fullName>
    </submittedName>
</protein>